<dbReference type="SUPFAM" id="SSF51735">
    <property type="entry name" value="NAD(P)-binding Rossmann-fold domains"/>
    <property type="match status" value="1"/>
</dbReference>
<keyword evidence="10" id="KW-0053">Apoptosis</keyword>
<dbReference type="InterPro" id="IPR020828">
    <property type="entry name" value="GlycerAld_3-P_DH_NAD(P)-bd"/>
</dbReference>
<comment type="pathway">
    <text evidence="4">Carbohydrate degradation; glycolysis; pyruvate from D-glyceraldehyde 3-phosphate: step 1/5.</text>
</comment>
<protein>
    <recommendedName>
        <fullName evidence="7">Glyceraldehyde-3-phosphate dehydrogenase</fullName>
        <ecNumber evidence="6">1.2.1.12</ecNumber>
    </recommendedName>
    <alternativeName>
        <fullName evidence="17">Peptidyl-cysteine S-nitrosylase GAPDH</fullName>
    </alternativeName>
</protein>
<evidence type="ECO:0000256" key="14">
    <source>
        <dbReference type="ARBA" id="ARBA00023152"/>
    </source>
</evidence>
<keyword evidence="8" id="KW-0963">Cytoplasm</keyword>
<sequence>MVKAIVNGFGCTGHLVTRVAFNYGKVSITIDDCFTDYNYKVYTFWCDSTHGKFNGTVQSEKGKLVISGKPTSIFQEQYPANIKWGAAGAEYVLESTGVLTTLEKTGPRMKCRAKRLIISVPSADSPMFMMGMNHKKYNSLKMVSNASCTTTCLAPLANVTVDGLMTTVHTVTAIQKTTDGLTGKLYSDG</sequence>
<evidence type="ECO:0000256" key="10">
    <source>
        <dbReference type="ARBA" id="ARBA00022703"/>
    </source>
</evidence>
<dbReference type="SUPFAM" id="SSF55347">
    <property type="entry name" value="Glyceraldehyde-3-phosphate dehydrogenase-like, C-terminal domain"/>
    <property type="match status" value="1"/>
</dbReference>
<evidence type="ECO:0000256" key="18">
    <source>
        <dbReference type="ARBA" id="ARBA00047698"/>
    </source>
</evidence>
<dbReference type="PROSITE" id="PS00071">
    <property type="entry name" value="GAPDH"/>
    <property type="match status" value="1"/>
</dbReference>
<evidence type="ECO:0000256" key="15">
    <source>
        <dbReference type="ARBA" id="ARBA00023212"/>
    </source>
</evidence>
<keyword evidence="16" id="KW-0539">Nucleus</keyword>
<comment type="subcellular location">
    <subcellularLocation>
        <location evidence="2">Cytoplasm</location>
        <location evidence="2">Cytoskeleton</location>
    </subcellularLocation>
    <subcellularLocation>
        <location evidence="3">Cytoplasm</location>
        <location evidence="3">Cytosol</location>
    </subcellularLocation>
    <subcellularLocation>
        <location evidence="1">Nucleus</location>
    </subcellularLocation>
</comment>
<dbReference type="Gene3D" id="3.40.50.720">
    <property type="entry name" value="NAD(P)-binding Rossmann-like Domain"/>
    <property type="match status" value="1"/>
</dbReference>
<keyword evidence="15" id="KW-0206">Cytoskeleton</keyword>
<evidence type="ECO:0000256" key="16">
    <source>
        <dbReference type="ARBA" id="ARBA00023242"/>
    </source>
</evidence>
<evidence type="ECO:0000256" key="20">
    <source>
        <dbReference type="RuleBase" id="RU000397"/>
    </source>
</evidence>
<dbReference type="GO" id="GO:0005829">
    <property type="term" value="C:cytosol"/>
    <property type="evidence" value="ECO:0007669"/>
    <property type="project" value="UniProtKB-SubCell"/>
</dbReference>
<keyword evidence="12" id="KW-0560">Oxidoreductase</keyword>
<dbReference type="EC" id="1.2.1.12" evidence="6"/>
<evidence type="ECO:0000256" key="19">
    <source>
        <dbReference type="ARBA" id="ARBA00048005"/>
    </source>
</evidence>
<dbReference type="PRINTS" id="PR00078">
    <property type="entry name" value="G3PDHDRGNASE"/>
</dbReference>
<name>A0AB34GTP6_ESCRO</name>
<keyword evidence="23" id="KW-1185">Reference proteome</keyword>
<dbReference type="GO" id="GO:0051287">
    <property type="term" value="F:NAD binding"/>
    <property type="evidence" value="ECO:0007669"/>
    <property type="project" value="InterPro"/>
</dbReference>
<dbReference type="GO" id="GO:0005856">
    <property type="term" value="C:cytoskeleton"/>
    <property type="evidence" value="ECO:0007669"/>
    <property type="project" value="UniProtKB-SubCell"/>
</dbReference>
<evidence type="ECO:0000256" key="6">
    <source>
        <dbReference type="ARBA" id="ARBA00013119"/>
    </source>
</evidence>
<evidence type="ECO:0000313" key="22">
    <source>
        <dbReference type="EMBL" id="KAJ8782015.1"/>
    </source>
</evidence>
<dbReference type="GO" id="GO:0005634">
    <property type="term" value="C:nucleus"/>
    <property type="evidence" value="ECO:0007669"/>
    <property type="project" value="UniProtKB-SubCell"/>
</dbReference>
<evidence type="ECO:0000256" key="11">
    <source>
        <dbReference type="ARBA" id="ARBA00022799"/>
    </source>
</evidence>
<evidence type="ECO:0000256" key="4">
    <source>
        <dbReference type="ARBA" id="ARBA00004869"/>
    </source>
</evidence>
<dbReference type="AlphaFoldDB" id="A0AB34GTP6"/>
<evidence type="ECO:0000256" key="3">
    <source>
        <dbReference type="ARBA" id="ARBA00004514"/>
    </source>
</evidence>
<comment type="caution">
    <text evidence="22">The sequence shown here is derived from an EMBL/GenBank/DDBJ whole genome shotgun (WGS) entry which is preliminary data.</text>
</comment>
<evidence type="ECO:0000256" key="5">
    <source>
        <dbReference type="ARBA" id="ARBA00007406"/>
    </source>
</evidence>
<dbReference type="InterPro" id="IPR020830">
    <property type="entry name" value="GlycerAld_3-P_DH_AS"/>
</dbReference>
<comment type="catalytic activity">
    <reaction evidence="18">
        <text>D-glyceraldehyde 3-phosphate + phosphate + NAD(+) = (2R)-3-phospho-glyceroyl phosphate + NADH + H(+)</text>
        <dbReference type="Rhea" id="RHEA:10300"/>
        <dbReference type="ChEBI" id="CHEBI:15378"/>
        <dbReference type="ChEBI" id="CHEBI:43474"/>
        <dbReference type="ChEBI" id="CHEBI:57540"/>
        <dbReference type="ChEBI" id="CHEBI:57604"/>
        <dbReference type="ChEBI" id="CHEBI:57945"/>
        <dbReference type="ChEBI" id="CHEBI:59776"/>
        <dbReference type="EC" id="1.2.1.12"/>
    </reaction>
</comment>
<evidence type="ECO:0000259" key="21">
    <source>
        <dbReference type="SMART" id="SM00846"/>
    </source>
</evidence>
<dbReference type="InterPro" id="IPR020831">
    <property type="entry name" value="GlycerAld/Erythrose_P_DH"/>
</dbReference>
<dbReference type="Pfam" id="PF00044">
    <property type="entry name" value="Gp_dh_N"/>
    <property type="match status" value="1"/>
</dbReference>
<keyword evidence="9" id="KW-0808">Transferase</keyword>
<dbReference type="GO" id="GO:0004365">
    <property type="term" value="F:glyceraldehyde-3-phosphate dehydrogenase (NAD+) (phosphorylating) activity"/>
    <property type="evidence" value="ECO:0007669"/>
    <property type="project" value="UniProtKB-EC"/>
</dbReference>
<proteinExistence type="inferred from homology"/>
<evidence type="ECO:0000256" key="12">
    <source>
        <dbReference type="ARBA" id="ARBA00023002"/>
    </source>
</evidence>
<evidence type="ECO:0000256" key="9">
    <source>
        <dbReference type="ARBA" id="ARBA00022679"/>
    </source>
</evidence>
<dbReference type="FunFam" id="3.40.50.720:FF:000319">
    <property type="entry name" value="Glyceraldehyde-3-phosphate dehydrogenase"/>
    <property type="match status" value="1"/>
</dbReference>
<dbReference type="GO" id="GO:0016740">
    <property type="term" value="F:transferase activity"/>
    <property type="evidence" value="ECO:0007669"/>
    <property type="project" value="UniProtKB-KW"/>
</dbReference>
<comment type="similarity">
    <text evidence="5 20">Belongs to the glyceraldehyde-3-phosphate dehydrogenase family.</text>
</comment>
<dbReference type="GO" id="GO:0006096">
    <property type="term" value="P:glycolytic process"/>
    <property type="evidence" value="ECO:0007669"/>
    <property type="project" value="UniProtKB-KW"/>
</dbReference>
<accession>A0AB34GTP6</accession>
<feature type="domain" description="Glyceraldehyde 3-phosphate dehydrogenase NAD(P) binding" evidence="21">
    <location>
        <begin position="2"/>
        <end position="148"/>
    </location>
</feature>
<dbReference type="GO" id="GO:0006915">
    <property type="term" value="P:apoptotic process"/>
    <property type="evidence" value="ECO:0007669"/>
    <property type="project" value="UniProtKB-KW"/>
</dbReference>
<evidence type="ECO:0000256" key="7">
    <source>
        <dbReference type="ARBA" id="ARBA00021022"/>
    </source>
</evidence>
<dbReference type="Gene3D" id="3.30.360.10">
    <property type="entry name" value="Dihydrodipicolinate Reductase, domain 2"/>
    <property type="match status" value="1"/>
</dbReference>
<dbReference type="Proteomes" id="UP001159641">
    <property type="component" value="Unassembled WGS sequence"/>
</dbReference>
<dbReference type="InterPro" id="IPR036291">
    <property type="entry name" value="NAD(P)-bd_dom_sf"/>
</dbReference>
<dbReference type="PANTHER" id="PTHR10836">
    <property type="entry name" value="GLYCERALDEHYDE 3-PHOSPHATE DEHYDROGENASE"/>
    <property type="match status" value="1"/>
</dbReference>
<evidence type="ECO:0000256" key="17">
    <source>
        <dbReference type="ARBA" id="ARBA00031890"/>
    </source>
</evidence>
<comment type="catalytic activity">
    <reaction evidence="19">
        <text>S-nitroso-L-cysteinyl-[GAPDH] + L-cysteinyl-[protein] = L-cysteinyl-[GAPDH] + S-nitroso-L-cysteinyl-[protein]</text>
        <dbReference type="Rhea" id="RHEA:66684"/>
        <dbReference type="Rhea" id="RHEA-COMP:10131"/>
        <dbReference type="Rhea" id="RHEA-COMP:17089"/>
        <dbReference type="Rhea" id="RHEA-COMP:17090"/>
        <dbReference type="Rhea" id="RHEA-COMP:17091"/>
        <dbReference type="ChEBI" id="CHEBI:29950"/>
        <dbReference type="ChEBI" id="CHEBI:149494"/>
    </reaction>
    <physiologicalReaction direction="left-to-right" evidence="19">
        <dbReference type="Rhea" id="RHEA:66685"/>
    </physiologicalReaction>
</comment>
<keyword evidence="14" id="KW-0324">Glycolysis</keyword>
<dbReference type="PANTHER" id="PTHR10836:SF111">
    <property type="entry name" value="GLYCERALDEHYDE-3-PHOSPHATE DEHYDROGENASE"/>
    <property type="match status" value="1"/>
</dbReference>
<reference evidence="22 23" key="1">
    <citation type="submission" date="2022-11" db="EMBL/GenBank/DDBJ databases">
        <title>Whole genome sequence of Eschrichtius robustus ER-17-0199.</title>
        <authorList>
            <person name="Bruniche-Olsen A."/>
            <person name="Black A.N."/>
            <person name="Fields C.J."/>
            <person name="Walden K."/>
            <person name="Dewoody J.A."/>
        </authorList>
    </citation>
    <scope>NUCLEOTIDE SEQUENCE [LARGE SCALE GENOMIC DNA]</scope>
    <source>
        <strain evidence="22">ER-17-0199</strain>
        <tissue evidence="22">Blubber</tissue>
    </source>
</reference>
<evidence type="ECO:0000256" key="2">
    <source>
        <dbReference type="ARBA" id="ARBA00004245"/>
    </source>
</evidence>
<gene>
    <name evidence="22" type="ORF">J1605_010528</name>
</gene>
<evidence type="ECO:0000313" key="23">
    <source>
        <dbReference type="Proteomes" id="UP001159641"/>
    </source>
</evidence>
<organism evidence="22 23">
    <name type="scientific">Eschrichtius robustus</name>
    <name type="common">California gray whale</name>
    <name type="synonym">Eschrichtius gibbosus</name>
    <dbReference type="NCBI Taxonomy" id="9764"/>
    <lineage>
        <taxon>Eukaryota</taxon>
        <taxon>Metazoa</taxon>
        <taxon>Chordata</taxon>
        <taxon>Craniata</taxon>
        <taxon>Vertebrata</taxon>
        <taxon>Euteleostomi</taxon>
        <taxon>Mammalia</taxon>
        <taxon>Eutheria</taxon>
        <taxon>Laurasiatheria</taxon>
        <taxon>Artiodactyla</taxon>
        <taxon>Whippomorpha</taxon>
        <taxon>Cetacea</taxon>
        <taxon>Mysticeti</taxon>
        <taxon>Eschrichtiidae</taxon>
        <taxon>Eschrichtius</taxon>
    </lineage>
</organism>
<dbReference type="EMBL" id="JAIQCJ010002136">
    <property type="protein sequence ID" value="KAJ8782015.1"/>
    <property type="molecule type" value="Genomic_DNA"/>
</dbReference>
<evidence type="ECO:0000256" key="8">
    <source>
        <dbReference type="ARBA" id="ARBA00022490"/>
    </source>
</evidence>
<dbReference type="SMART" id="SM00846">
    <property type="entry name" value="Gp_dh_N"/>
    <property type="match status" value="1"/>
</dbReference>
<keyword evidence="11" id="KW-0702">S-nitrosylation</keyword>
<evidence type="ECO:0000256" key="1">
    <source>
        <dbReference type="ARBA" id="ARBA00004123"/>
    </source>
</evidence>
<keyword evidence="13" id="KW-0520">NAD</keyword>
<evidence type="ECO:0000256" key="13">
    <source>
        <dbReference type="ARBA" id="ARBA00023027"/>
    </source>
</evidence>